<protein>
    <submittedName>
        <fullName evidence="2">Uncharacterized protein</fullName>
    </submittedName>
</protein>
<proteinExistence type="predicted"/>
<gene>
    <name evidence="2" type="ORF">PMAYCL1PPCAC_04759</name>
</gene>
<feature type="non-terminal residue" evidence="2">
    <location>
        <position position="1"/>
    </location>
</feature>
<evidence type="ECO:0000313" key="3">
    <source>
        <dbReference type="Proteomes" id="UP001328107"/>
    </source>
</evidence>
<comment type="caution">
    <text evidence="2">The sequence shown here is derived from an EMBL/GenBank/DDBJ whole genome shotgun (WGS) entry which is preliminary data.</text>
</comment>
<keyword evidence="1" id="KW-0732">Signal</keyword>
<feature type="chain" id="PRO_5042949599" evidence="1">
    <location>
        <begin position="21"/>
        <end position="81"/>
    </location>
</feature>
<keyword evidence="3" id="KW-1185">Reference proteome</keyword>
<dbReference type="EMBL" id="BTRK01000002">
    <property type="protein sequence ID" value="GMR34564.1"/>
    <property type="molecule type" value="Genomic_DNA"/>
</dbReference>
<evidence type="ECO:0000256" key="1">
    <source>
        <dbReference type="SAM" id="SignalP"/>
    </source>
</evidence>
<feature type="non-terminal residue" evidence="2">
    <location>
        <position position="81"/>
    </location>
</feature>
<evidence type="ECO:0000313" key="2">
    <source>
        <dbReference type="EMBL" id="GMR34564.1"/>
    </source>
</evidence>
<dbReference type="Proteomes" id="UP001328107">
    <property type="component" value="Unassembled WGS sequence"/>
</dbReference>
<organism evidence="2 3">
    <name type="scientific">Pristionchus mayeri</name>
    <dbReference type="NCBI Taxonomy" id="1317129"/>
    <lineage>
        <taxon>Eukaryota</taxon>
        <taxon>Metazoa</taxon>
        <taxon>Ecdysozoa</taxon>
        <taxon>Nematoda</taxon>
        <taxon>Chromadorea</taxon>
        <taxon>Rhabditida</taxon>
        <taxon>Rhabditina</taxon>
        <taxon>Diplogasteromorpha</taxon>
        <taxon>Diplogasteroidea</taxon>
        <taxon>Neodiplogasteridae</taxon>
        <taxon>Pristionchus</taxon>
    </lineage>
</organism>
<reference evidence="3" key="1">
    <citation type="submission" date="2022-10" db="EMBL/GenBank/DDBJ databases">
        <title>Genome assembly of Pristionchus species.</title>
        <authorList>
            <person name="Yoshida K."/>
            <person name="Sommer R.J."/>
        </authorList>
    </citation>
    <scope>NUCLEOTIDE SEQUENCE [LARGE SCALE GENOMIC DNA]</scope>
    <source>
        <strain evidence="3">RS5460</strain>
    </source>
</reference>
<feature type="signal peptide" evidence="1">
    <location>
        <begin position="1"/>
        <end position="20"/>
    </location>
</feature>
<dbReference type="AlphaFoldDB" id="A0AAN5CA78"/>
<name>A0AAN5CA78_9BILA</name>
<sequence length="81" mass="9064">LLPTLLHVLPLLLLFALCDASTTSTVDRRPIMRIIQGFKFPKVEMNALPVSAVQGIHVPCKESATAQWCLRCYTILCKKHC</sequence>
<accession>A0AAN5CA78</accession>